<comment type="similarity">
    <text evidence="3">Belongs to the CoaE family.</text>
</comment>
<evidence type="ECO:0000256" key="2">
    <source>
        <dbReference type="ARBA" id="ARBA00022840"/>
    </source>
</evidence>
<comment type="catalytic activity">
    <reaction evidence="3">
        <text>3'-dephospho-CoA + ATP = ADP + CoA + H(+)</text>
        <dbReference type="Rhea" id="RHEA:18245"/>
        <dbReference type="ChEBI" id="CHEBI:15378"/>
        <dbReference type="ChEBI" id="CHEBI:30616"/>
        <dbReference type="ChEBI" id="CHEBI:57287"/>
        <dbReference type="ChEBI" id="CHEBI:57328"/>
        <dbReference type="ChEBI" id="CHEBI:456216"/>
        <dbReference type="EC" id="2.7.1.24"/>
    </reaction>
</comment>
<dbReference type="GO" id="GO:0005737">
    <property type="term" value="C:cytoplasm"/>
    <property type="evidence" value="ECO:0007669"/>
    <property type="project" value="UniProtKB-SubCell"/>
</dbReference>
<evidence type="ECO:0000313" key="6">
    <source>
        <dbReference type="Proteomes" id="UP000823863"/>
    </source>
</evidence>
<dbReference type="Proteomes" id="UP000823863">
    <property type="component" value="Unassembled WGS sequence"/>
</dbReference>
<dbReference type="EMBL" id="DWWB01000065">
    <property type="protein sequence ID" value="HJC67353.1"/>
    <property type="molecule type" value="Genomic_DNA"/>
</dbReference>
<comment type="function">
    <text evidence="3">Catalyzes the phosphorylation of the 3'-hydroxyl group of dephosphocoenzyme A to form coenzyme A.</text>
</comment>
<dbReference type="PROSITE" id="PS51219">
    <property type="entry name" value="DPCK"/>
    <property type="match status" value="1"/>
</dbReference>
<gene>
    <name evidence="3 5" type="primary">coaE</name>
    <name evidence="5" type="ORF">H9931_11680</name>
</gene>
<evidence type="ECO:0000256" key="1">
    <source>
        <dbReference type="ARBA" id="ARBA00022741"/>
    </source>
</evidence>
<accession>A0A9D2PU68</accession>
<evidence type="ECO:0000313" key="5">
    <source>
        <dbReference type="EMBL" id="HJC67353.1"/>
    </source>
</evidence>
<comment type="pathway">
    <text evidence="3">Cofactor biosynthesis; coenzyme A biosynthesis; CoA from (R)-pantothenate: step 5/5.</text>
</comment>
<keyword evidence="3 5" id="KW-0808">Transferase</keyword>
<sequence length="209" mass="24050">MLEKETEGDMKRILGVTGGVGAGKSQVLDILKNEHGAHVILSDQVAKELMDPGREGYRRVVEYLGEGILDSTGAIDRPKMARMIFGNQEALREVNRLTHPLVWEEILRRIEGSPLPLQIVETALPEKQFRDICDEIWYVYTSEENRARRLFVSRGYDREKTVQVMKNQLSDEEFRSICHRVIDNNGSIEDTREQISRFLSEQETEESTQ</sequence>
<evidence type="ECO:0000256" key="4">
    <source>
        <dbReference type="NCBIfam" id="TIGR00152"/>
    </source>
</evidence>
<dbReference type="GO" id="GO:0015937">
    <property type="term" value="P:coenzyme A biosynthetic process"/>
    <property type="evidence" value="ECO:0007669"/>
    <property type="project" value="UniProtKB-UniRule"/>
</dbReference>
<dbReference type="PANTHER" id="PTHR10695:SF46">
    <property type="entry name" value="BIFUNCTIONAL COENZYME A SYNTHASE-RELATED"/>
    <property type="match status" value="1"/>
</dbReference>
<dbReference type="Pfam" id="PF01121">
    <property type="entry name" value="CoaE"/>
    <property type="match status" value="1"/>
</dbReference>
<feature type="binding site" evidence="3">
    <location>
        <begin position="21"/>
        <end position="26"/>
    </location>
    <ligand>
        <name>ATP</name>
        <dbReference type="ChEBI" id="CHEBI:30616"/>
    </ligand>
</feature>
<dbReference type="SUPFAM" id="SSF52540">
    <property type="entry name" value="P-loop containing nucleoside triphosphate hydrolases"/>
    <property type="match status" value="1"/>
</dbReference>
<keyword evidence="1 3" id="KW-0547">Nucleotide-binding</keyword>
<dbReference type="CDD" id="cd02022">
    <property type="entry name" value="DPCK"/>
    <property type="match status" value="1"/>
</dbReference>
<dbReference type="PANTHER" id="PTHR10695">
    <property type="entry name" value="DEPHOSPHO-COA KINASE-RELATED"/>
    <property type="match status" value="1"/>
</dbReference>
<evidence type="ECO:0000256" key="3">
    <source>
        <dbReference type="HAMAP-Rule" id="MF_00376"/>
    </source>
</evidence>
<dbReference type="InterPro" id="IPR001977">
    <property type="entry name" value="Depp_CoAkinase"/>
</dbReference>
<protein>
    <recommendedName>
        <fullName evidence="3 4">Dephospho-CoA kinase</fullName>
        <ecNumber evidence="3 4">2.7.1.24</ecNumber>
    </recommendedName>
    <alternativeName>
        <fullName evidence="3">Dephosphocoenzyme A kinase</fullName>
    </alternativeName>
</protein>
<keyword evidence="3" id="KW-0963">Cytoplasm</keyword>
<dbReference type="GO" id="GO:0005524">
    <property type="term" value="F:ATP binding"/>
    <property type="evidence" value="ECO:0007669"/>
    <property type="project" value="UniProtKB-UniRule"/>
</dbReference>
<reference evidence="5" key="2">
    <citation type="submission" date="2021-04" db="EMBL/GenBank/DDBJ databases">
        <authorList>
            <person name="Gilroy R."/>
        </authorList>
    </citation>
    <scope>NUCLEOTIDE SEQUENCE</scope>
    <source>
        <strain evidence="5">CHK198-12963</strain>
    </source>
</reference>
<comment type="caution">
    <text evidence="5">The sequence shown here is derived from an EMBL/GenBank/DDBJ whole genome shotgun (WGS) entry which is preliminary data.</text>
</comment>
<organism evidence="5 6">
    <name type="scientific">Candidatus Enterocloster excrementigallinarum</name>
    <dbReference type="NCBI Taxonomy" id="2838558"/>
    <lineage>
        <taxon>Bacteria</taxon>
        <taxon>Bacillati</taxon>
        <taxon>Bacillota</taxon>
        <taxon>Clostridia</taxon>
        <taxon>Lachnospirales</taxon>
        <taxon>Lachnospiraceae</taxon>
        <taxon>Enterocloster</taxon>
    </lineage>
</organism>
<keyword evidence="3 5" id="KW-0418">Kinase</keyword>
<dbReference type="Gene3D" id="3.40.50.300">
    <property type="entry name" value="P-loop containing nucleotide triphosphate hydrolases"/>
    <property type="match status" value="1"/>
</dbReference>
<dbReference type="NCBIfam" id="TIGR00152">
    <property type="entry name" value="dephospho-CoA kinase"/>
    <property type="match status" value="1"/>
</dbReference>
<dbReference type="InterPro" id="IPR027417">
    <property type="entry name" value="P-loop_NTPase"/>
</dbReference>
<keyword evidence="3" id="KW-0173">Coenzyme A biosynthesis</keyword>
<dbReference type="AlphaFoldDB" id="A0A9D2PU68"/>
<reference evidence="5" key="1">
    <citation type="journal article" date="2021" name="PeerJ">
        <title>Extensive microbial diversity within the chicken gut microbiome revealed by metagenomics and culture.</title>
        <authorList>
            <person name="Gilroy R."/>
            <person name="Ravi A."/>
            <person name="Getino M."/>
            <person name="Pursley I."/>
            <person name="Horton D.L."/>
            <person name="Alikhan N.F."/>
            <person name="Baker D."/>
            <person name="Gharbi K."/>
            <person name="Hall N."/>
            <person name="Watson M."/>
            <person name="Adriaenssens E.M."/>
            <person name="Foster-Nyarko E."/>
            <person name="Jarju S."/>
            <person name="Secka A."/>
            <person name="Antonio M."/>
            <person name="Oren A."/>
            <person name="Chaudhuri R.R."/>
            <person name="La Ragione R."/>
            <person name="Hildebrand F."/>
            <person name="Pallen M.J."/>
        </authorList>
    </citation>
    <scope>NUCLEOTIDE SEQUENCE</scope>
    <source>
        <strain evidence="5">CHK198-12963</strain>
    </source>
</reference>
<dbReference type="GO" id="GO:0004140">
    <property type="term" value="F:dephospho-CoA kinase activity"/>
    <property type="evidence" value="ECO:0007669"/>
    <property type="project" value="UniProtKB-UniRule"/>
</dbReference>
<comment type="subcellular location">
    <subcellularLocation>
        <location evidence="3">Cytoplasm</location>
    </subcellularLocation>
</comment>
<dbReference type="EC" id="2.7.1.24" evidence="3 4"/>
<name>A0A9D2PU68_9FIRM</name>
<dbReference type="HAMAP" id="MF_00376">
    <property type="entry name" value="Dephospho_CoA_kinase"/>
    <property type="match status" value="1"/>
</dbReference>
<proteinExistence type="inferred from homology"/>
<keyword evidence="2 3" id="KW-0067">ATP-binding</keyword>